<comment type="caution">
    <text evidence="1">The sequence shown here is derived from an EMBL/GenBank/DDBJ whole genome shotgun (WGS) entry which is preliminary data.</text>
</comment>
<keyword evidence="2" id="KW-1185">Reference proteome</keyword>
<gene>
    <name evidence="1" type="ORF">PsorP6_015426</name>
</gene>
<protein>
    <submittedName>
        <fullName evidence="1">Uncharacterized protein</fullName>
    </submittedName>
</protein>
<reference evidence="1 2" key="1">
    <citation type="journal article" date="2022" name="bioRxiv">
        <title>The genome of the oomycete Peronosclerospora sorghi, a cosmopolitan pathogen of maize and sorghum, is inflated with dispersed pseudogenes.</title>
        <authorList>
            <person name="Fletcher K."/>
            <person name="Martin F."/>
            <person name="Isakeit T."/>
            <person name="Cavanaugh K."/>
            <person name="Magill C."/>
            <person name="Michelmore R."/>
        </authorList>
    </citation>
    <scope>NUCLEOTIDE SEQUENCE [LARGE SCALE GENOMIC DNA]</scope>
    <source>
        <strain evidence="1">P6</strain>
    </source>
</reference>
<dbReference type="EMBL" id="CM047589">
    <property type="protein sequence ID" value="KAI9920214.1"/>
    <property type="molecule type" value="Genomic_DNA"/>
</dbReference>
<evidence type="ECO:0000313" key="2">
    <source>
        <dbReference type="Proteomes" id="UP001163321"/>
    </source>
</evidence>
<evidence type="ECO:0000313" key="1">
    <source>
        <dbReference type="EMBL" id="KAI9920214.1"/>
    </source>
</evidence>
<name>A0ACC0WMX9_9STRA</name>
<proteinExistence type="predicted"/>
<accession>A0ACC0WMX9</accession>
<organism evidence="1 2">
    <name type="scientific">Peronosclerospora sorghi</name>
    <dbReference type="NCBI Taxonomy" id="230839"/>
    <lineage>
        <taxon>Eukaryota</taxon>
        <taxon>Sar</taxon>
        <taxon>Stramenopiles</taxon>
        <taxon>Oomycota</taxon>
        <taxon>Peronosporomycetes</taxon>
        <taxon>Peronosporales</taxon>
        <taxon>Peronosporaceae</taxon>
        <taxon>Peronosclerospora</taxon>
    </lineage>
</organism>
<dbReference type="Proteomes" id="UP001163321">
    <property type="component" value="Chromosome 10"/>
</dbReference>
<sequence>MALIIVTERRTHVKVQHDKFQLNVISLVRYPYSVFELVQVERVRLSFTRYTSESGANSASGYNLQRRQKNFVSELLLVKVFVAKEVQRTSKDKTSVVASLHSSDETDMVPK</sequence>